<dbReference type="AlphaFoldDB" id="A0A975S636"/>
<keyword evidence="1" id="KW-0812">Transmembrane</keyword>
<keyword evidence="3" id="KW-1185">Reference proteome</keyword>
<gene>
    <name evidence="2" type="ORF">KG104_01280</name>
</gene>
<keyword evidence="1" id="KW-1133">Transmembrane helix</keyword>
<accession>A0A975S636</accession>
<dbReference type="KEGG" id="asun:KG104_01280"/>
<organism evidence="2 3">
    <name type="scientific">Arthrobacter sunyaminii</name>
    <dbReference type="NCBI Taxonomy" id="2816859"/>
    <lineage>
        <taxon>Bacteria</taxon>
        <taxon>Bacillati</taxon>
        <taxon>Actinomycetota</taxon>
        <taxon>Actinomycetes</taxon>
        <taxon>Micrococcales</taxon>
        <taxon>Micrococcaceae</taxon>
        <taxon>Arthrobacter</taxon>
    </lineage>
</organism>
<proteinExistence type="predicted"/>
<evidence type="ECO:0000313" key="3">
    <source>
        <dbReference type="Proteomes" id="UP000680588"/>
    </source>
</evidence>
<protein>
    <submittedName>
        <fullName evidence="2">Uncharacterized protein</fullName>
    </submittedName>
</protein>
<evidence type="ECO:0000313" key="2">
    <source>
        <dbReference type="EMBL" id="QWQ36491.1"/>
    </source>
</evidence>
<dbReference type="EMBL" id="CP076456">
    <property type="protein sequence ID" value="QWQ36491.1"/>
    <property type="molecule type" value="Genomic_DNA"/>
</dbReference>
<name>A0A975S636_9MICC</name>
<feature type="transmembrane region" description="Helical" evidence="1">
    <location>
        <begin position="6"/>
        <end position="25"/>
    </location>
</feature>
<reference evidence="2" key="1">
    <citation type="submission" date="2021-06" db="EMBL/GenBank/DDBJ databases">
        <title>Novel species in genus Arthrobacter.</title>
        <authorList>
            <person name="Zhang G."/>
        </authorList>
    </citation>
    <scope>NUCLEOTIDE SEQUENCE</scope>
    <source>
        <strain evidence="2">Zg-ZUI122</strain>
    </source>
</reference>
<dbReference type="RefSeq" id="WP_207348351.1">
    <property type="nucleotide sequence ID" value="NZ_CP076456.1"/>
</dbReference>
<dbReference type="Proteomes" id="UP000680588">
    <property type="component" value="Chromosome"/>
</dbReference>
<sequence>MAPETALLVIVAATIIFLVVVVVLVRRFSKSNAGKYPPATKGKWFEVRRR</sequence>
<keyword evidence="1" id="KW-0472">Membrane</keyword>
<evidence type="ECO:0000256" key="1">
    <source>
        <dbReference type="SAM" id="Phobius"/>
    </source>
</evidence>